<name>A0A426ZDF9_ENSVE</name>
<evidence type="ECO:0000313" key="2">
    <source>
        <dbReference type="EMBL" id="RRT61993.1"/>
    </source>
</evidence>
<accession>A0A426ZDF9</accession>
<evidence type="ECO:0000256" key="1">
    <source>
        <dbReference type="SAM" id="MobiDB-lite"/>
    </source>
</evidence>
<protein>
    <submittedName>
        <fullName evidence="2">Uncharacterized protein</fullName>
    </submittedName>
</protein>
<comment type="caution">
    <text evidence="2">The sequence shown here is derived from an EMBL/GenBank/DDBJ whole genome shotgun (WGS) entry which is preliminary data.</text>
</comment>
<feature type="region of interest" description="Disordered" evidence="1">
    <location>
        <begin position="61"/>
        <end position="92"/>
    </location>
</feature>
<dbReference type="AlphaFoldDB" id="A0A426ZDF9"/>
<gene>
    <name evidence="2" type="ORF">B296_00020350</name>
</gene>
<dbReference type="EMBL" id="AMZH03007166">
    <property type="protein sequence ID" value="RRT61993.1"/>
    <property type="molecule type" value="Genomic_DNA"/>
</dbReference>
<evidence type="ECO:0000313" key="3">
    <source>
        <dbReference type="Proteomes" id="UP000287651"/>
    </source>
</evidence>
<proteinExistence type="predicted"/>
<dbReference type="Proteomes" id="UP000287651">
    <property type="component" value="Unassembled WGS sequence"/>
</dbReference>
<organism evidence="2 3">
    <name type="scientific">Ensete ventricosum</name>
    <name type="common">Abyssinian banana</name>
    <name type="synonym">Musa ensete</name>
    <dbReference type="NCBI Taxonomy" id="4639"/>
    <lineage>
        <taxon>Eukaryota</taxon>
        <taxon>Viridiplantae</taxon>
        <taxon>Streptophyta</taxon>
        <taxon>Embryophyta</taxon>
        <taxon>Tracheophyta</taxon>
        <taxon>Spermatophyta</taxon>
        <taxon>Magnoliopsida</taxon>
        <taxon>Liliopsida</taxon>
        <taxon>Zingiberales</taxon>
        <taxon>Musaceae</taxon>
        <taxon>Ensete</taxon>
    </lineage>
</organism>
<sequence>MQTTICFTNHGGVGQFSVPQPPQVAPLPWWIGSQSLFEGHSNGEDQLPAASRQLHHAVVPRVGPGPAVTEERGTRKKKREKKRENLEIRCCSPDPDPSLAGFSVLRGEKKTMRGLLAKASR</sequence>
<reference evidence="2 3" key="1">
    <citation type="journal article" date="2014" name="Agronomy (Basel)">
        <title>A Draft Genome Sequence for Ensete ventricosum, the Drought-Tolerant Tree Against Hunger.</title>
        <authorList>
            <person name="Harrison J."/>
            <person name="Moore K.A."/>
            <person name="Paszkiewicz K."/>
            <person name="Jones T."/>
            <person name="Grant M."/>
            <person name="Ambacheew D."/>
            <person name="Muzemil S."/>
            <person name="Studholme D.J."/>
        </authorList>
    </citation>
    <scope>NUCLEOTIDE SEQUENCE [LARGE SCALE GENOMIC DNA]</scope>
</reference>